<evidence type="ECO:0000256" key="10">
    <source>
        <dbReference type="ARBA" id="ARBA00048679"/>
    </source>
</evidence>
<keyword evidence="4" id="KW-0547">Nucleotide-binding</keyword>
<dbReference type="PROSITE" id="PS50011">
    <property type="entry name" value="PROTEIN_KINASE_DOM"/>
    <property type="match status" value="1"/>
</dbReference>
<dbReference type="PROSITE" id="PS00108">
    <property type="entry name" value="PROTEIN_KINASE_ST"/>
    <property type="match status" value="1"/>
</dbReference>
<dbReference type="SUPFAM" id="SSF56112">
    <property type="entry name" value="Protein kinase-like (PK-like)"/>
    <property type="match status" value="1"/>
</dbReference>
<evidence type="ECO:0000256" key="9">
    <source>
        <dbReference type="ARBA" id="ARBA00047899"/>
    </source>
</evidence>
<keyword evidence="3" id="KW-0808">Transferase</keyword>
<gene>
    <name evidence="12" type="ORF">MONAX_5E000694</name>
</gene>
<dbReference type="PANTHER" id="PTHR24346:SF95">
    <property type="entry name" value="SPERM MOTILITY KINASE 3A"/>
    <property type="match status" value="1"/>
</dbReference>
<reference evidence="12" key="1">
    <citation type="submission" date="2019-04" db="EMBL/GenBank/DDBJ databases">
        <authorList>
            <person name="Alioto T."/>
            <person name="Alioto T."/>
        </authorList>
    </citation>
    <scope>NUCLEOTIDE SEQUENCE [LARGE SCALE GENOMIC DNA]</scope>
</reference>
<evidence type="ECO:0000256" key="1">
    <source>
        <dbReference type="ARBA" id="ARBA00012513"/>
    </source>
</evidence>
<dbReference type="Pfam" id="PF00069">
    <property type="entry name" value="Pkinase"/>
    <property type="match status" value="1"/>
</dbReference>
<evidence type="ECO:0000256" key="4">
    <source>
        <dbReference type="ARBA" id="ARBA00022741"/>
    </source>
</evidence>
<dbReference type="EMBL" id="CABDUW010001245">
    <property type="protein sequence ID" value="VTJ79930.1"/>
    <property type="molecule type" value="Genomic_DNA"/>
</dbReference>
<dbReference type="GO" id="GO:0005524">
    <property type="term" value="F:ATP binding"/>
    <property type="evidence" value="ECO:0007669"/>
    <property type="project" value="UniProtKB-KW"/>
</dbReference>
<sequence length="95" mass="10945">LFQVIETTDYIYLIMEHADWGQLWNLIPEPDGMQEDAAHRLFRHILSAVQYCHKQGIVHLDLKTENIMVDASCNVKPSDFGLSTRFTAGEKLKKI</sequence>
<evidence type="ECO:0000313" key="12">
    <source>
        <dbReference type="EMBL" id="VTJ79930.1"/>
    </source>
</evidence>
<evidence type="ECO:0000256" key="7">
    <source>
        <dbReference type="ARBA" id="ARBA00037391"/>
    </source>
</evidence>
<evidence type="ECO:0000256" key="2">
    <source>
        <dbReference type="ARBA" id="ARBA00022527"/>
    </source>
</evidence>
<comment type="catalytic activity">
    <reaction evidence="9">
        <text>L-threonyl-[protein] + ATP = O-phospho-L-threonyl-[protein] + ADP + H(+)</text>
        <dbReference type="Rhea" id="RHEA:46608"/>
        <dbReference type="Rhea" id="RHEA-COMP:11060"/>
        <dbReference type="Rhea" id="RHEA-COMP:11605"/>
        <dbReference type="ChEBI" id="CHEBI:15378"/>
        <dbReference type="ChEBI" id="CHEBI:30013"/>
        <dbReference type="ChEBI" id="CHEBI:30616"/>
        <dbReference type="ChEBI" id="CHEBI:61977"/>
        <dbReference type="ChEBI" id="CHEBI:456216"/>
        <dbReference type="EC" id="2.7.11.1"/>
    </reaction>
</comment>
<comment type="similarity">
    <text evidence="8">Belongs to the protein kinase superfamily. CAMK Ser/Thr protein kinase family. Smok subfamily.</text>
</comment>
<keyword evidence="6" id="KW-0067">ATP-binding</keyword>
<organism evidence="12 13">
    <name type="scientific">Marmota monax</name>
    <name type="common">Woodchuck</name>
    <dbReference type="NCBI Taxonomy" id="9995"/>
    <lineage>
        <taxon>Eukaryota</taxon>
        <taxon>Metazoa</taxon>
        <taxon>Chordata</taxon>
        <taxon>Craniata</taxon>
        <taxon>Vertebrata</taxon>
        <taxon>Euteleostomi</taxon>
        <taxon>Mammalia</taxon>
        <taxon>Eutheria</taxon>
        <taxon>Euarchontoglires</taxon>
        <taxon>Glires</taxon>
        <taxon>Rodentia</taxon>
        <taxon>Sciuromorpha</taxon>
        <taxon>Sciuridae</taxon>
        <taxon>Xerinae</taxon>
        <taxon>Marmotini</taxon>
        <taxon>Marmota</taxon>
    </lineage>
</organism>
<evidence type="ECO:0000256" key="8">
    <source>
        <dbReference type="ARBA" id="ARBA00038181"/>
    </source>
</evidence>
<evidence type="ECO:0000259" key="11">
    <source>
        <dbReference type="PROSITE" id="PS50011"/>
    </source>
</evidence>
<evidence type="ECO:0000256" key="5">
    <source>
        <dbReference type="ARBA" id="ARBA00022777"/>
    </source>
</evidence>
<dbReference type="Proteomes" id="UP000335636">
    <property type="component" value="Unassembled WGS sequence"/>
</dbReference>
<evidence type="ECO:0000313" key="13">
    <source>
        <dbReference type="Proteomes" id="UP000335636"/>
    </source>
</evidence>
<name>A0A5E4CF53_MARMO</name>
<dbReference type="PANTHER" id="PTHR24346">
    <property type="entry name" value="MAP/MICROTUBULE AFFINITY-REGULATING KINASE"/>
    <property type="match status" value="1"/>
</dbReference>
<dbReference type="InterPro" id="IPR008271">
    <property type="entry name" value="Ser/Thr_kinase_AS"/>
</dbReference>
<feature type="domain" description="Protein kinase" evidence="11">
    <location>
        <begin position="1"/>
        <end position="95"/>
    </location>
</feature>
<dbReference type="Gene3D" id="1.10.510.10">
    <property type="entry name" value="Transferase(Phosphotransferase) domain 1"/>
    <property type="match status" value="1"/>
</dbReference>
<proteinExistence type="inferred from homology"/>
<dbReference type="InterPro" id="IPR000719">
    <property type="entry name" value="Prot_kinase_dom"/>
</dbReference>
<feature type="non-terminal residue" evidence="12">
    <location>
        <position position="1"/>
    </location>
</feature>
<dbReference type="AlphaFoldDB" id="A0A5E4CF53"/>
<comment type="caution">
    <text evidence="12">The sequence shown here is derived from an EMBL/GenBank/DDBJ whole genome shotgun (WGS) entry which is preliminary data.</text>
</comment>
<dbReference type="InterPro" id="IPR011009">
    <property type="entry name" value="Kinase-like_dom_sf"/>
</dbReference>
<dbReference type="GO" id="GO:0004674">
    <property type="term" value="F:protein serine/threonine kinase activity"/>
    <property type="evidence" value="ECO:0007669"/>
    <property type="project" value="UniProtKB-KW"/>
</dbReference>
<accession>A0A5E4CF53</accession>
<dbReference type="GO" id="GO:0005737">
    <property type="term" value="C:cytoplasm"/>
    <property type="evidence" value="ECO:0007669"/>
    <property type="project" value="TreeGrafter"/>
</dbReference>
<comment type="catalytic activity">
    <reaction evidence="10">
        <text>L-seryl-[protein] + ATP = O-phospho-L-seryl-[protein] + ADP + H(+)</text>
        <dbReference type="Rhea" id="RHEA:17989"/>
        <dbReference type="Rhea" id="RHEA-COMP:9863"/>
        <dbReference type="Rhea" id="RHEA-COMP:11604"/>
        <dbReference type="ChEBI" id="CHEBI:15378"/>
        <dbReference type="ChEBI" id="CHEBI:29999"/>
        <dbReference type="ChEBI" id="CHEBI:30616"/>
        <dbReference type="ChEBI" id="CHEBI:83421"/>
        <dbReference type="ChEBI" id="CHEBI:456216"/>
        <dbReference type="EC" id="2.7.11.1"/>
    </reaction>
</comment>
<evidence type="ECO:0000256" key="6">
    <source>
        <dbReference type="ARBA" id="ARBA00022840"/>
    </source>
</evidence>
<evidence type="ECO:0000256" key="3">
    <source>
        <dbReference type="ARBA" id="ARBA00022679"/>
    </source>
</evidence>
<protein>
    <recommendedName>
        <fullName evidence="1">non-specific serine/threonine protein kinase</fullName>
        <ecNumber evidence="1">2.7.11.1</ecNumber>
    </recommendedName>
</protein>
<keyword evidence="2" id="KW-0723">Serine/threonine-protein kinase</keyword>
<dbReference type="EC" id="2.7.11.1" evidence="1"/>
<comment type="function">
    <text evidence="7">May play a role in sperm motility, especially in the regulation of flagellar function.</text>
</comment>
<keyword evidence="13" id="KW-1185">Reference proteome</keyword>
<keyword evidence="5" id="KW-0418">Kinase</keyword>
<dbReference type="GO" id="GO:0035556">
    <property type="term" value="P:intracellular signal transduction"/>
    <property type="evidence" value="ECO:0007669"/>
    <property type="project" value="TreeGrafter"/>
</dbReference>